<organism evidence="1 2">
    <name type="scientific">Rubripirellula obstinata</name>
    <dbReference type="NCBI Taxonomy" id="406547"/>
    <lineage>
        <taxon>Bacteria</taxon>
        <taxon>Pseudomonadati</taxon>
        <taxon>Planctomycetota</taxon>
        <taxon>Planctomycetia</taxon>
        <taxon>Pirellulales</taxon>
        <taxon>Pirellulaceae</taxon>
        <taxon>Rubripirellula</taxon>
    </lineage>
</organism>
<reference evidence="1 2" key="1">
    <citation type="submission" date="2019-08" db="EMBL/GenBank/DDBJ databases">
        <title>Deep-cultivation of Planctomycetes and their phenomic and genomic characterization uncovers novel biology.</title>
        <authorList>
            <person name="Wiegand S."/>
            <person name="Jogler M."/>
            <person name="Boedeker C."/>
            <person name="Pinto D."/>
            <person name="Vollmers J."/>
            <person name="Rivas-Marin E."/>
            <person name="Kohn T."/>
            <person name="Peeters S.H."/>
            <person name="Heuer A."/>
            <person name="Rast P."/>
            <person name="Oberbeckmann S."/>
            <person name="Bunk B."/>
            <person name="Jeske O."/>
            <person name="Meyerdierks A."/>
            <person name="Storesund J.E."/>
            <person name="Kallscheuer N."/>
            <person name="Luecker S."/>
            <person name="Lage O.M."/>
            <person name="Pohl T."/>
            <person name="Merkel B.J."/>
            <person name="Hornburger P."/>
            <person name="Mueller R.-W."/>
            <person name="Bruemmer F."/>
            <person name="Labrenz M."/>
            <person name="Spormann A.M."/>
            <person name="Op Den Camp H."/>
            <person name="Overmann J."/>
            <person name="Amann R."/>
            <person name="Jetten M.S.M."/>
            <person name="Mascher T."/>
            <person name="Medema M.H."/>
            <person name="Devos D.P."/>
            <person name="Kaster A.-K."/>
            <person name="Ovreas L."/>
            <person name="Rohde M."/>
            <person name="Galperin M.Y."/>
            <person name="Jogler C."/>
        </authorList>
    </citation>
    <scope>NUCLEOTIDE SEQUENCE [LARGE SCALE GENOMIC DNA]</scope>
    <source>
        <strain evidence="1 2">LF1</strain>
    </source>
</reference>
<proteinExistence type="predicted"/>
<name>A0A5B1CBI6_9BACT</name>
<evidence type="ECO:0000313" key="1">
    <source>
        <dbReference type="EMBL" id="KAA1257572.1"/>
    </source>
</evidence>
<evidence type="ECO:0000313" key="2">
    <source>
        <dbReference type="Proteomes" id="UP000322699"/>
    </source>
</evidence>
<dbReference type="EMBL" id="VRLW01000001">
    <property type="protein sequence ID" value="KAA1257572.1"/>
    <property type="molecule type" value="Genomic_DNA"/>
</dbReference>
<dbReference type="Proteomes" id="UP000322699">
    <property type="component" value="Unassembled WGS sequence"/>
</dbReference>
<protein>
    <submittedName>
        <fullName evidence="1">Uncharacterized protein</fullName>
    </submittedName>
</protein>
<keyword evidence="2" id="KW-1185">Reference proteome</keyword>
<accession>A0A5B1CBI6</accession>
<dbReference type="AlphaFoldDB" id="A0A5B1CBI6"/>
<sequence length="69" mass="7633">MFILQFAMFDRFANNITHRIFISPGIAPARGAGLGRVVLALDARGDAWSAKSLGLQQFSFAQISFSSRW</sequence>
<comment type="caution">
    <text evidence="1">The sequence shown here is derived from an EMBL/GenBank/DDBJ whole genome shotgun (WGS) entry which is preliminary data.</text>
</comment>
<gene>
    <name evidence="1" type="ORF">LF1_00590</name>
</gene>